<accession>A0AAV3PAQ6</accession>
<dbReference type="AlphaFoldDB" id="A0AAV3PAQ6"/>
<dbReference type="PANTHER" id="PTHR11439:SF465">
    <property type="entry name" value="REVERSE TRANSCRIPTASE TY1_COPIA-TYPE DOMAIN-CONTAINING PROTEIN"/>
    <property type="match status" value="1"/>
</dbReference>
<feature type="domain" description="Reverse transcriptase Ty1/copia-type" evidence="1">
    <location>
        <begin position="6"/>
        <end position="65"/>
    </location>
</feature>
<evidence type="ECO:0000313" key="3">
    <source>
        <dbReference type="Proteomes" id="UP001454036"/>
    </source>
</evidence>
<organism evidence="2 3">
    <name type="scientific">Lithospermum erythrorhizon</name>
    <name type="common">Purple gromwell</name>
    <name type="synonym">Lithospermum officinale var. erythrorhizon</name>
    <dbReference type="NCBI Taxonomy" id="34254"/>
    <lineage>
        <taxon>Eukaryota</taxon>
        <taxon>Viridiplantae</taxon>
        <taxon>Streptophyta</taxon>
        <taxon>Embryophyta</taxon>
        <taxon>Tracheophyta</taxon>
        <taxon>Spermatophyta</taxon>
        <taxon>Magnoliopsida</taxon>
        <taxon>eudicotyledons</taxon>
        <taxon>Gunneridae</taxon>
        <taxon>Pentapetalae</taxon>
        <taxon>asterids</taxon>
        <taxon>lamiids</taxon>
        <taxon>Boraginales</taxon>
        <taxon>Boraginaceae</taxon>
        <taxon>Boraginoideae</taxon>
        <taxon>Lithospermeae</taxon>
        <taxon>Lithospermum</taxon>
    </lineage>
</organism>
<keyword evidence="3" id="KW-1185">Reference proteome</keyword>
<dbReference type="PANTHER" id="PTHR11439">
    <property type="entry name" value="GAG-POL-RELATED RETROTRANSPOSON"/>
    <property type="match status" value="1"/>
</dbReference>
<keyword evidence="2" id="KW-0472">Membrane</keyword>
<dbReference type="InterPro" id="IPR013103">
    <property type="entry name" value="RVT_2"/>
</dbReference>
<protein>
    <submittedName>
        <fullName evidence="2">Transmembrane signal receptor</fullName>
    </submittedName>
</protein>
<sequence length="283" mass="32335">MLVVKGYNQSFGLVAKNVTVRLLLTLTSVKEWHLHQLDVNNTFLHGFLDEEVYIQVPEGYSKAQPGQIARSTSGIVLTQTKYATDIVKDLKIEECFGVVTPLPVDWQAHDLNSSILKNSSNDSSLMLQAYCDADWTRCKTTRRSISGYCIILGTSLVAWKSKKQNIIFKSSAEAEYRSLAYTACELKWQNYIFKDLHIPLPQPIQVWCDNQSVIHITENSVFHERTKHEIDCHLVRYYYKQGFIKPVHVCTKLQLADVFTKSLSTNVLFPLLFKMSFRSTTAS</sequence>
<comment type="caution">
    <text evidence="2">The sequence shown here is derived from an EMBL/GenBank/DDBJ whole genome shotgun (WGS) entry which is preliminary data.</text>
</comment>
<keyword evidence="2" id="KW-0675">Receptor</keyword>
<reference evidence="2 3" key="1">
    <citation type="submission" date="2024-01" db="EMBL/GenBank/DDBJ databases">
        <title>The complete chloroplast genome sequence of Lithospermum erythrorhizon: insights into the phylogenetic relationship among Boraginaceae species and the maternal lineages of purple gromwells.</title>
        <authorList>
            <person name="Okada T."/>
            <person name="Watanabe K."/>
        </authorList>
    </citation>
    <scope>NUCLEOTIDE SEQUENCE [LARGE SCALE GENOMIC DNA]</scope>
</reference>
<evidence type="ECO:0000259" key="1">
    <source>
        <dbReference type="Pfam" id="PF07727"/>
    </source>
</evidence>
<dbReference type="InterPro" id="IPR043502">
    <property type="entry name" value="DNA/RNA_pol_sf"/>
</dbReference>
<dbReference type="Proteomes" id="UP001454036">
    <property type="component" value="Unassembled WGS sequence"/>
</dbReference>
<evidence type="ECO:0000313" key="2">
    <source>
        <dbReference type="EMBL" id="GAA0148654.1"/>
    </source>
</evidence>
<dbReference type="EMBL" id="BAABME010032201">
    <property type="protein sequence ID" value="GAA0148654.1"/>
    <property type="molecule type" value="Genomic_DNA"/>
</dbReference>
<dbReference type="SUPFAM" id="SSF56672">
    <property type="entry name" value="DNA/RNA polymerases"/>
    <property type="match status" value="1"/>
</dbReference>
<gene>
    <name evidence="2" type="ORF">LIER_43013</name>
</gene>
<dbReference type="CDD" id="cd09272">
    <property type="entry name" value="RNase_HI_RT_Ty1"/>
    <property type="match status" value="1"/>
</dbReference>
<dbReference type="Pfam" id="PF07727">
    <property type="entry name" value="RVT_2"/>
    <property type="match status" value="1"/>
</dbReference>
<name>A0AAV3PAQ6_LITER</name>
<proteinExistence type="predicted"/>
<keyword evidence="2" id="KW-0812">Transmembrane</keyword>